<evidence type="ECO:0000313" key="2">
    <source>
        <dbReference type="EMBL" id="AWW49132.1"/>
    </source>
</evidence>
<feature type="domain" description="DUF5672" evidence="1">
    <location>
        <begin position="25"/>
        <end position="162"/>
    </location>
</feature>
<reference evidence="3" key="1">
    <citation type="submission" date="2018-06" db="EMBL/GenBank/DDBJ databases">
        <title>Description of a new Polynucleobacter species.</title>
        <authorList>
            <person name="Hahn M.W."/>
        </authorList>
    </citation>
    <scope>NUCLEOTIDE SEQUENCE [LARGE SCALE GENOMIC DNA]</scope>
    <source>
        <strain evidence="3">MG-25-Pas1-D2</strain>
    </source>
</reference>
<accession>A0A2Z4JS35</accession>
<dbReference type="AlphaFoldDB" id="A0A2Z4JS35"/>
<evidence type="ECO:0000259" key="1">
    <source>
        <dbReference type="Pfam" id="PF18922"/>
    </source>
</evidence>
<dbReference type="Pfam" id="PF18922">
    <property type="entry name" value="DUF5672"/>
    <property type="match status" value="1"/>
</dbReference>
<protein>
    <recommendedName>
        <fullName evidence="1">DUF5672 domain-containing protein</fullName>
    </recommendedName>
</protein>
<dbReference type="EMBL" id="CP030085">
    <property type="protein sequence ID" value="AWW49132.1"/>
    <property type="molecule type" value="Genomic_DNA"/>
</dbReference>
<name>A0A2Z4JS35_9BURK</name>
<evidence type="ECO:0000313" key="3">
    <source>
        <dbReference type="Proteomes" id="UP000248592"/>
    </source>
</evidence>
<dbReference type="Proteomes" id="UP000248592">
    <property type="component" value="Chromosome"/>
</dbReference>
<dbReference type="InterPro" id="IPR043729">
    <property type="entry name" value="DUF5672"/>
</dbReference>
<proteinExistence type="predicted"/>
<sequence>MQGVQFTKVILFTDLERIDIRKSGIEYIQAPPIKNTRDYSLFLLQGIEPHVQTSHALVIQWDSFITHPELWREEFLQYDYIGPIWPHHPETPVGNGGFSLRSKKLLEVMKQPGFHPKHPEDYCIAADNKVFLNNHGVQIAPREIAEQFAVERSKWHEAFGFHGFFNFARVLDDTSLKQFLAMLPTSYLGGIDTYDLVTYLIEQNRMLLAKQIIENIPFRWKMRKCFFKAKFRMLTH</sequence>
<organism evidence="2 3">
    <name type="scientific">Polynucleobacter paneuropaeus</name>
    <dbReference type="NCBI Taxonomy" id="2527775"/>
    <lineage>
        <taxon>Bacteria</taxon>
        <taxon>Pseudomonadati</taxon>
        <taxon>Pseudomonadota</taxon>
        <taxon>Betaproteobacteria</taxon>
        <taxon>Burkholderiales</taxon>
        <taxon>Burkholderiaceae</taxon>
        <taxon>Polynucleobacter</taxon>
    </lineage>
</organism>
<gene>
    <name evidence="2" type="ORF">Pas1_01325</name>
</gene>